<protein>
    <submittedName>
        <fullName evidence="1">DUF433 domain-containing protein</fullName>
    </submittedName>
</protein>
<dbReference type="Gene3D" id="1.10.10.10">
    <property type="entry name" value="Winged helix-like DNA-binding domain superfamily/Winged helix DNA-binding domain"/>
    <property type="match status" value="1"/>
</dbReference>
<accession>A0ABV8KNT3</accession>
<dbReference type="Gene3D" id="1.10.1660.10">
    <property type="match status" value="1"/>
</dbReference>
<sequence length="212" mass="23584">MAYPEALTAALGGVTVHQLRRWRSGASPILAPETSSTRPIQYSFRDLIAIRTVAALRAEFSLQKIRKALANLQDLTDVDHLADYRLFGDGRTIVWATEGEQVDILNRPGQTLLISMKDVLGEFEGWTGARIVPLRRPKAGIEIDPDVLHGFPVVEDTRIPYSTISSLATDGLAVADIRYFYPSVHEAGVTGAVEFDRYVRTYNRRDANKRTA</sequence>
<dbReference type="RefSeq" id="WP_377546705.1">
    <property type="nucleotide sequence ID" value="NZ_JBHSBN010000010.1"/>
</dbReference>
<dbReference type="InterPro" id="IPR009057">
    <property type="entry name" value="Homeodomain-like_sf"/>
</dbReference>
<dbReference type="InterPro" id="IPR036388">
    <property type="entry name" value="WH-like_DNA-bd_sf"/>
</dbReference>
<evidence type="ECO:0000313" key="1">
    <source>
        <dbReference type="EMBL" id="MFC4107597.1"/>
    </source>
</evidence>
<proteinExistence type="predicted"/>
<dbReference type="EMBL" id="JBHSBN010000010">
    <property type="protein sequence ID" value="MFC4107597.1"/>
    <property type="molecule type" value="Genomic_DNA"/>
</dbReference>
<evidence type="ECO:0000313" key="2">
    <source>
        <dbReference type="Proteomes" id="UP001595868"/>
    </source>
</evidence>
<keyword evidence="2" id="KW-1185">Reference proteome</keyword>
<name>A0ABV8KNT3_9ACTN</name>
<gene>
    <name evidence="1" type="ORF">ACFOX0_16915</name>
</gene>
<dbReference type="SUPFAM" id="SSF46689">
    <property type="entry name" value="Homeodomain-like"/>
    <property type="match status" value="1"/>
</dbReference>
<dbReference type="Proteomes" id="UP001595868">
    <property type="component" value="Unassembled WGS sequence"/>
</dbReference>
<comment type="caution">
    <text evidence="1">The sequence shown here is derived from an EMBL/GenBank/DDBJ whole genome shotgun (WGS) entry which is preliminary data.</text>
</comment>
<dbReference type="InterPro" id="IPR007367">
    <property type="entry name" value="DUF433"/>
</dbReference>
<organism evidence="1 2">
    <name type="scientific">Micromonospora zhanjiangensis</name>
    <dbReference type="NCBI Taxonomy" id="1522057"/>
    <lineage>
        <taxon>Bacteria</taxon>
        <taxon>Bacillati</taxon>
        <taxon>Actinomycetota</taxon>
        <taxon>Actinomycetes</taxon>
        <taxon>Micromonosporales</taxon>
        <taxon>Micromonosporaceae</taxon>
        <taxon>Micromonospora</taxon>
    </lineage>
</organism>
<reference evidence="2" key="1">
    <citation type="journal article" date="2019" name="Int. J. Syst. Evol. Microbiol.">
        <title>The Global Catalogue of Microorganisms (GCM) 10K type strain sequencing project: providing services to taxonomists for standard genome sequencing and annotation.</title>
        <authorList>
            <consortium name="The Broad Institute Genomics Platform"/>
            <consortium name="The Broad Institute Genome Sequencing Center for Infectious Disease"/>
            <person name="Wu L."/>
            <person name="Ma J."/>
        </authorList>
    </citation>
    <scope>NUCLEOTIDE SEQUENCE [LARGE SCALE GENOMIC DNA]</scope>
    <source>
        <strain evidence="2">2902at01</strain>
    </source>
</reference>
<dbReference type="Pfam" id="PF04255">
    <property type="entry name" value="DUF433"/>
    <property type="match status" value="1"/>
</dbReference>